<dbReference type="InterPro" id="IPR009057">
    <property type="entry name" value="Homeodomain-like_sf"/>
</dbReference>
<keyword evidence="2" id="KW-1185">Reference proteome</keyword>
<evidence type="ECO:0000313" key="2">
    <source>
        <dbReference type="Proteomes" id="UP000606935"/>
    </source>
</evidence>
<gene>
    <name evidence="1" type="ORF">GCM10010982_16730</name>
</gene>
<accession>A0A917YXJ9</accession>
<dbReference type="Proteomes" id="UP000606935">
    <property type="component" value="Unassembled WGS sequence"/>
</dbReference>
<protein>
    <submittedName>
        <fullName evidence="1">TetR family transcriptional regulator</fullName>
    </submittedName>
</protein>
<dbReference type="Gene3D" id="1.10.357.10">
    <property type="entry name" value="Tetracycline Repressor, domain 2"/>
    <property type="match status" value="1"/>
</dbReference>
<comment type="caution">
    <text evidence="1">The sequence shown here is derived from an EMBL/GenBank/DDBJ whole genome shotgun (WGS) entry which is preliminary data.</text>
</comment>
<dbReference type="SUPFAM" id="SSF46689">
    <property type="entry name" value="Homeodomain-like"/>
    <property type="match status" value="1"/>
</dbReference>
<organism evidence="1 2">
    <name type="scientific">Bowmanella pacifica</name>
    <dbReference type="NCBI Taxonomy" id="502051"/>
    <lineage>
        <taxon>Bacteria</taxon>
        <taxon>Pseudomonadati</taxon>
        <taxon>Pseudomonadota</taxon>
        <taxon>Gammaproteobacteria</taxon>
        <taxon>Alteromonadales</taxon>
        <taxon>Alteromonadaceae</taxon>
        <taxon>Bowmanella</taxon>
    </lineage>
</organism>
<evidence type="ECO:0000313" key="1">
    <source>
        <dbReference type="EMBL" id="GGO68251.1"/>
    </source>
</evidence>
<dbReference type="AlphaFoldDB" id="A0A917YXJ9"/>
<reference evidence="1" key="1">
    <citation type="journal article" date="2014" name="Int. J. Syst. Evol. Microbiol.">
        <title>Complete genome sequence of Corynebacterium casei LMG S-19264T (=DSM 44701T), isolated from a smear-ripened cheese.</title>
        <authorList>
            <consortium name="US DOE Joint Genome Institute (JGI-PGF)"/>
            <person name="Walter F."/>
            <person name="Albersmeier A."/>
            <person name="Kalinowski J."/>
            <person name="Ruckert C."/>
        </authorList>
    </citation>
    <scope>NUCLEOTIDE SEQUENCE</scope>
    <source>
        <strain evidence="1">CGMCC 1.7086</strain>
    </source>
</reference>
<reference evidence="1" key="2">
    <citation type="submission" date="2020-09" db="EMBL/GenBank/DDBJ databases">
        <authorList>
            <person name="Sun Q."/>
            <person name="Zhou Y."/>
        </authorList>
    </citation>
    <scope>NUCLEOTIDE SEQUENCE</scope>
    <source>
        <strain evidence="1">CGMCC 1.7086</strain>
    </source>
</reference>
<proteinExistence type="predicted"/>
<dbReference type="EMBL" id="BMLS01000002">
    <property type="protein sequence ID" value="GGO68251.1"/>
    <property type="molecule type" value="Genomic_DNA"/>
</dbReference>
<sequence length="226" mass="26271">MQTRNTLALDQLNLQYTGRPTKRKDSKERRNSILAAALTIMVRDGIREVRHRSVAKEAQVPLSATTYYFDTIECLIHDAFVFFTEQNASHVQLLERSAWIALEEFERHADKKRLKDDLLRFLVSHIENQVQDKDARIVEWSFRQEALRNEKLAELYQYPQLMMTQAVESFFAGLGQDKPLARAQILLGTLYHLEYQLLTSPWSAIDMQQVESVLDMLLEGPLFELA</sequence>
<dbReference type="RefSeq" id="WP_188693140.1">
    <property type="nucleotide sequence ID" value="NZ_BMLS01000002.1"/>
</dbReference>
<name>A0A917YXJ9_9ALTE</name>